<protein>
    <submittedName>
        <fullName evidence="1">Uncharacterized protein</fullName>
    </submittedName>
</protein>
<dbReference type="InterPro" id="IPR036397">
    <property type="entry name" value="RNaseH_sf"/>
</dbReference>
<sequence length="463" mass="52291">MEMVERPRGFTEPHTLTDITSQITLFETILGLLFEHGSFHTAHLLHSVCQHYNNSFSGRWIGRGGPVAWPTRSPDLKPREFCLWGHLKSVVFAEPVPDAQALEQRVRVDCDAIRVQAMNIRKSGAIHDATYTQHDKKTARRFSDLRIEPMAHLAPGLAYIRPITPLYAPLANGMMGLCGRPRRVSPEAQPLRPHPMFLGMTRSWGLEWKRRVELTTCRFSLSVLRCWFLVVGTSLRSTSAENAIGRSRSKTCPVEAGVDEPFCCVIVLVWPVLHEWTCEWSRGNAQAQHVELGLCDLFRIGCSRFIRTWEILNPSWDCVSVFEHTARLTRGELSSIAGEVKSVYFHVETVADVAVGKWVFSVLPRFLHRCIPSLFHFHLVSLSLVLDTQSVRLCQISLLASHQDEPGLIPGRVTPGFSHVEIVPDDVAGWRVFSGISRFPSPFIPALLHTHFNDRHWLSGLSC</sequence>
<gene>
    <name evidence="1" type="ORF">PR048_022378</name>
</gene>
<dbReference type="Proteomes" id="UP001159363">
    <property type="component" value="Chromosome 7"/>
</dbReference>
<proteinExistence type="predicted"/>
<dbReference type="PANTHER" id="PTHR47326:SF1">
    <property type="entry name" value="HTH PSQ-TYPE DOMAIN-CONTAINING PROTEIN"/>
    <property type="match status" value="1"/>
</dbReference>
<dbReference type="Gene3D" id="3.30.420.10">
    <property type="entry name" value="Ribonuclease H-like superfamily/Ribonuclease H"/>
    <property type="match status" value="1"/>
</dbReference>
<name>A0ABQ9H0U2_9NEOP</name>
<evidence type="ECO:0000313" key="1">
    <source>
        <dbReference type="EMBL" id="KAJ8877919.1"/>
    </source>
</evidence>
<dbReference type="EMBL" id="JARBHB010000008">
    <property type="protein sequence ID" value="KAJ8877919.1"/>
    <property type="molecule type" value="Genomic_DNA"/>
</dbReference>
<evidence type="ECO:0000313" key="2">
    <source>
        <dbReference type="Proteomes" id="UP001159363"/>
    </source>
</evidence>
<reference evidence="1 2" key="1">
    <citation type="submission" date="2023-02" db="EMBL/GenBank/DDBJ databases">
        <title>LHISI_Scaffold_Assembly.</title>
        <authorList>
            <person name="Stuart O.P."/>
            <person name="Cleave R."/>
            <person name="Magrath M.J.L."/>
            <person name="Mikheyev A.S."/>
        </authorList>
    </citation>
    <scope>NUCLEOTIDE SEQUENCE [LARGE SCALE GENOMIC DNA]</scope>
    <source>
        <strain evidence="1">Daus_M_001</strain>
        <tissue evidence="1">Leg muscle</tissue>
    </source>
</reference>
<accession>A0ABQ9H0U2</accession>
<organism evidence="1 2">
    <name type="scientific">Dryococelus australis</name>
    <dbReference type="NCBI Taxonomy" id="614101"/>
    <lineage>
        <taxon>Eukaryota</taxon>
        <taxon>Metazoa</taxon>
        <taxon>Ecdysozoa</taxon>
        <taxon>Arthropoda</taxon>
        <taxon>Hexapoda</taxon>
        <taxon>Insecta</taxon>
        <taxon>Pterygota</taxon>
        <taxon>Neoptera</taxon>
        <taxon>Polyneoptera</taxon>
        <taxon>Phasmatodea</taxon>
        <taxon>Verophasmatodea</taxon>
        <taxon>Anareolatae</taxon>
        <taxon>Phasmatidae</taxon>
        <taxon>Eurycanthinae</taxon>
        <taxon>Dryococelus</taxon>
    </lineage>
</organism>
<dbReference type="PANTHER" id="PTHR47326">
    <property type="entry name" value="TRANSPOSABLE ELEMENT TC3 TRANSPOSASE-LIKE PROTEIN"/>
    <property type="match status" value="1"/>
</dbReference>
<comment type="caution">
    <text evidence="1">The sequence shown here is derived from an EMBL/GenBank/DDBJ whole genome shotgun (WGS) entry which is preliminary data.</text>
</comment>
<keyword evidence="2" id="KW-1185">Reference proteome</keyword>